<organism evidence="2 3">
    <name type="scientific">Aureobasidium pullulans</name>
    <name type="common">Black yeast</name>
    <name type="synonym">Pullularia pullulans</name>
    <dbReference type="NCBI Taxonomy" id="5580"/>
    <lineage>
        <taxon>Eukaryota</taxon>
        <taxon>Fungi</taxon>
        <taxon>Dikarya</taxon>
        <taxon>Ascomycota</taxon>
        <taxon>Pezizomycotina</taxon>
        <taxon>Dothideomycetes</taxon>
        <taxon>Dothideomycetidae</taxon>
        <taxon>Dothideales</taxon>
        <taxon>Saccotheciaceae</taxon>
        <taxon>Aureobasidium</taxon>
    </lineage>
</organism>
<feature type="compositionally biased region" description="Polar residues" evidence="1">
    <location>
        <begin position="314"/>
        <end position="326"/>
    </location>
</feature>
<sequence>MSSRSNANGKRTAISSDKDNNAQVPQLRRPRQPGDPLSSNHASPFSPGQQQTLGDMDSAFQTLSVGLQGVKQYVAHLEELLLELHSPQSIQYHVARLKARDSVANRQSARGRQRTDLDSPQHNAAGESDSETLFVPERGVSSRKRMQSVEAELSSKKARVGSSASSGDPTGLGKSLLSRPGRLDSSSSDTISPKTARKPSTNIQQTAAAQRAAETRQTTTTQQAVTAQPTTFQMAKRLSMDHSVKLQEIAKGLAKDKSSKHPFYPACRWNERPTSNFQAVPKPAPAETTSQNAQSSVSMVKTPQLRLPRRDSLQSDGVSQINNKSKTPLPIRADADGHSAPPAPRSDLAARPRDPALRPATDARSDRPTPKPLAGARSGPPTPKAAADVRSALSSRPPSDARPGTPATKRDTTVRSGSSASTHASDTRPAPPTPRSVPSRPPPISTTGRNPLHSIDAARSALKPAGSIPNTSISSNNVRSSSSSAQASTAMGHKLPARPQQSGFQNRPPRF</sequence>
<accession>A0A4S9YHA0</accession>
<feature type="compositionally biased region" description="Polar residues" evidence="1">
    <location>
        <begin position="1"/>
        <end position="15"/>
    </location>
</feature>
<gene>
    <name evidence="2" type="ORF">D6D22_09815</name>
</gene>
<feature type="compositionally biased region" description="Polar residues" evidence="1">
    <location>
        <begin position="37"/>
        <end position="57"/>
    </location>
</feature>
<evidence type="ECO:0000256" key="1">
    <source>
        <dbReference type="SAM" id="MobiDB-lite"/>
    </source>
</evidence>
<feature type="compositionally biased region" description="Polar residues" evidence="1">
    <location>
        <begin position="287"/>
        <end position="301"/>
    </location>
</feature>
<feature type="compositionally biased region" description="Polar residues" evidence="1">
    <location>
        <begin position="184"/>
        <end position="203"/>
    </location>
</feature>
<feature type="region of interest" description="Disordered" evidence="1">
    <location>
        <begin position="274"/>
        <end position="511"/>
    </location>
</feature>
<feature type="compositionally biased region" description="Pro residues" evidence="1">
    <location>
        <begin position="429"/>
        <end position="444"/>
    </location>
</feature>
<feature type="region of interest" description="Disordered" evidence="1">
    <location>
        <begin position="101"/>
        <end position="203"/>
    </location>
</feature>
<comment type="caution">
    <text evidence="2">The sequence shown here is derived from an EMBL/GenBank/DDBJ whole genome shotgun (WGS) entry which is preliminary data.</text>
</comment>
<evidence type="ECO:0000313" key="2">
    <source>
        <dbReference type="EMBL" id="THW32064.1"/>
    </source>
</evidence>
<feature type="compositionally biased region" description="Low complexity" evidence="1">
    <location>
        <begin position="470"/>
        <end position="490"/>
    </location>
</feature>
<feature type="compositionally biased region" description="Polar residues" evidence="1">
    <location>
        <begin position="414"/>
        <end position="424"/>
    </location>
</feature>
<protein>
    <submittedName>
        <fullName evidence="2">Uncharacterized protein</fullName>
    </submittedName>
</protein>
<dbReference type="Proteomes" id="UP000310687">
    <property type="component" value="Unassembled WGS sequence"/>
</dbReference>
<dbReference type="EMBL" id="QZAL01000262">
    <property type="protein sequence ID" value="THW32064.1"/>
    <property type="molecule type" value="Genomic_DNA"/>
</dbReference>
<proteinExistence type="predicted"/>
<feature type="compositionally biased region" description="Basic and acidic residues" evidence="1">
    <location>
        <begin position="348"/>
        <end position="369"/>
    </location>
</feature>
<dbReference type="AlphaFoldDB" id="A0A4S9YHA0"/>
<feature type="region of interest" description="Disordered" evidence="1">
    <location>
        <begin position="1"/>
        <end position="57"/>
    </location>
</feature>
<name>A0A4S9YHA0_AURPU</name>
<reference evidence="2 3" key="1">
    <citation type="submission" date="2018-10" db="EMBL/GenBank/DDBJ databases">
        <title>Fifty Aureobasidium pullulans genomes reveal a recombining polyextremotolerant generalist.</title>
        <authorList>
            <person name="Gostincar C."/>
            <person name="Turk M."/>
            <person name="Zajc J."/>
            <person name="Gunde-Cimerman N."/>
        </authorList>
    </citation>
    <scope>NUCLEOTIDE SEQUENCE [LARGE SCALE GENOMIC DNA]</scope>
    <source>
        <strain evidence="2 3">EXF-11013</strain>
    </source>
</reference>
<evidence type="ECO:0000313" key="3">
    <source>
        <dbReference type="Proteomes" id="UP000310687"/>
    </source>
</evidence>